<dbReference type="RefSeq" id="WP_050048570.1">
    <property type="nucleotide sequence ID" value="NZ_CP008874.1"/>
</dbReference>
<dbReference type="Proteomes" id="UP000060390">
    <property type="component" value="Chromosome"/>
</dbReference>
<dbReference type="KEGG" id="hsf:HLASA_1359"/>
<feature type="transmembrane region" description="Helical" evidence="1">
    <location>
        <begin position="63"/>
        <end position="84"/>
    </location>
</feature>
<dbReference type="OrthoDB" id="53394at2157"/>
<sequence length="132" mass="13828">MDRFAKRAGLIAILLGGIAVITPAFFSGTSTMGVGGYGGMMGSYGSMMGGYGGAGGVGTAGPLVWLVPQLGMLLLLVGGGYLLYRLLETDASGQKQGSSNVSRELRLAYARGELSDEEFEKRRGRLRQEGDQ</sequence>
<reference evidence="3 4" key="3">
    <citation type="journal article" date="2016" name="Stand. Genomic Sci.">
        <title>Complete genome sequence of 'Halanaeroarchaeum sulfurireducens' M27-SA2, a sulfur-reducing and acetate-oxidizing haloarchaeon from the deep-sea hypersaline anoxic lake Medee.</title>
        <authorList>
            <person name="Messina E."/>
            <person name="Sorokin D.Y."/>
            <person name="Kublanov I.V."/>
            <person name="Toshchakov S."/>
            <person name="Lopatina A."/>
            <person name="Arcadi E."/>
            <person name="Smedile F."/>
            <person name="La Spada G."/>
            <person name="La Cono V."/>
            <person name="Yakimov M.M."/>
        </authorList>
    </citation>
    <scope>NUCLEOTIDE SEQUENCE [LARGE SCALE GENOMIC DNA]</scope>
    <source>
        <strain evidence="3 4">M27-SA2</strain>
    </source>
</reference>
<dbReference type="KEGG" id="hsu:HLASF_1372"/>
<evidence type="ECO:0000313" key="2">
    <source>
        <dbReference type="EMBL" id="AKH97857.1"/>
    </source>
</evidence>
<evidence type="ECO:0000313" key="4">
    <source>
        <dbReference type="Proteomes" id="UP000060390"/>
    </source>
</evidence>
<dbReference type="EMBL" id="CP008874">
    <property type="protein sequence ID" value="AKH97857.1"/>
    <property type="molecule type" value="Genomic_DNA"/>
</dbReference>
<dbReference type="AlphaFoldDB" id="A0A0F7PAW6"/>
<dbReference type="EMBL" id="CP011564">
    <property type="protein sequence ID" value="ALG82251.1"/>
    <property type="molecule type" value="Genomic_DNA"/>
</dbReference>
<organism evidence="2 5">
    <name type="scientific">Halanaeroarchaeum sulfurireducens</name>
    <dbReference type="NCBI Taxonomy" id="1604004"/>
    <lineage>
        <taxon>Archaea</taxon>
        <taxon>Methanobacteriati</taxon>
        <taxon>Methanobacteriota</taxon>
        <taxon>Stenosarchaea group</taxon>
        <taxon>Halobacteria</taxon>
        <taxon>Halobacteriales</taxon>
        <taxon>Halobacteriaceae</taxon>
        <taxon>Halanaeroarchaeum</taxon>
    </lineage>
</organism>
<evidence type="ECO:0000313" key="3">
    <source>
        <dbReference type="EMBL" id="ALG82251.1"/>
    </source>
</evidence>
<evidence type="ECO:0000256" key="1">
    <source>
        <dbReference type="SAM" id="Phobius"/>
    </source>
</evidence>
<keyword evidence="1" id="KW-0812">Transmembrane</keyword>
<gene>
    <name evidence="3" type="ORF">HLASA_1359</name>
    <name evidence="2" type="ORF">HLASF_1372</name>
</gene>
<accession>A0A0F7PAW6</accession>
<evidence type="ECO:0000313" key="5">
    <source>
        <dbReference type="Proteomes" id="UP000069906"/>
    </source>
</evidence>
<reference evidence="2 5" key="1">
    <citation type="journal article" date="2015" name="ISME J.">
        <title>Elemental sulfur and acetate can support life of a novel strictly anaerobic haloarchaeon.</title>
        <authorList>
            <person name="Sorokin D.Y."/>
            <person name="Kublanov I.V."/>
            <person name="Gavrilov S.N."/>
            <person name="Rojo D."/>
            <person name="Roman P."/>
            <person name="Golyshin P.N."/>
            <person name="Slepak V.Z."/>
            <person name="Smedile F."/>
            <person name="Ferrer M."/>
            <person name="Messina E."/>
            <person name="La Cono V."/>
            <person name="Yakimov M.M."/>
        </authorList>
    </citation>
    <scope>NUCLEOTIDE SEQUENCE [LARGE SCALE GENOMIC DNA]</scope>
    <source>
        <strain evidence="2 5">HSR2</strain>
    </source>
</reference>
<dbReference type="GeneID" id="26010703"/>
<proteinExistence type="predicted"/>
<keyword evidence="5" id="KW-1185">Reference proteome</keyword>
<keyword evidence="1" id="KW-0472">Membrane</keyword>
<dbReference type="Proteomes" id="UP000069906">
    <property type="component" value="Chromosome"/>
</dbReference>
<dbReference type="HOGENOM" id="CLU_155662_0_0_2"/>
<reference evidence="4" key="2">
    <citation type="submission" date="2015-05" db="EMBL/GenBank/DDBJ databases">
        <title>Complete genome sequence of Halanaeroarchaeum sulfurireducens type strain M27-SA2, a sulfate-reducer haloarchaeon from marine anoxic lake Medee.</title>
        <authorList>
            <person name="Messina E."/>
            <person name="Kublanov I.V."/>
            <person name="Toshchakov S."/>
            <person name="Arcadi E."/>
            <person name="La Spada G."/>
            <person name="La Cono V."/>
            <person name="Yakimov M.M."/>
        </authorList>
    </citation>
    <scope>NUCLEOTIDE SEQUENCE [LARGE SCALE GENOMIC DNA]</scope>
    <source>
        <strain evidence="4">M27-SA2</strain>
    </source>
</reference>
<name>A0A0F7PAW6_9EURY</name>
<evidence type="ECO:0008006" key="6">
    <source>
        <dbReference type="Google" id="ProtNLM"/>
    </source>
</evidence>
<protein>
    <recommendedName>
        <fullName evidence="6">SHOCT domain-containing protein</fullName>
    </recommendedName>
</protein>
<keyword evidence="1" id="KW-1133">Transmembrane helix</keyword>